<protein>
    <submittedName>
        <fullName evidence="1">Uncharacterized protein</fullName>
    </submittedName>
</protein>
<sequence length="210" mass="23111">MAVPTKIVGLSGASLGAAGLGGYAVYSHTQSGNQKEETSYKSKLSHALLKLSGNDHQTQWGKRLASLKKVSDENTLVEGLKALKKKSPEATWSEVQTWCRENVEGKFTDESELKFQNLRTYCVFSISEKIPKVIASTVAHSDQKWTTTFSSFGNYAGKLSSEFNTLKSGGDKSAQKLKELCVKYYDKPFLSEEDEEFQSVKGVCVSTEQG</sequence>
<dbReference type="HOGENOM" id="CLU_087258_1_0_14"/>
<reference evidence="1 2" key="1">
    <citation type="journal article" date="2011" name="J. Bacteriol.">
        <title>Complete genome sequences of two hemotropic Mycoplasmas, Mycoplasma haemofelis strain Ohio2 and Mycoplasma suis strain Illinois.</title>
        <authorList>
            <person name="Messick J.B."/>
            <person name="Santos A.P."/>
            <person name="Guimaraes A.M."/>
        </authorList>
    </citation>
    <scope>NUCLEOTIDE SEQUENCE [LARGE SCALE GENOMIC DNA]</scope>
    <source>
        <strain evidence="1 2">Ohio2</strain>
    </source>
</reference>
<gene>
    <name evidence="1" type="ordered locus">MHF_1289</name>
</gene>
<dbReference type="BioCyc" id="MHAE859194:G1GR7-1280-MONOMER"/>
<evidence type="ECO:0000313" key="1">
    <source>
        <dbReference type="EMBL" id="AEG73525.1"/>
    </source>
</evidence>
<dbReference type="Proteomes" id="UP000007952">
    <property type="component" value="Chromosome"/>
</dbReference>
<accession>F6FFV7</accession>
<evidence type="ECO:0000313" key="2">
    <source>
        <dbReference type="Proteomes" id="UP000007952"/>
    </source>
</evidence>
<name>F6FFV7_MYCHI</name>
<dbReference type="KEGG" id="mhf:MHF_1289"/>
<proteinExistence type="predicted"/>
<dbReference type="STRING" id="859194.MHF_1289"/>
<reference key="2">
    <citation type="submission" date="2011-05" db="EMBL/GenBank/DDBJ databases">
        <title>The Genome of Mycoplasma haemofelis Strain Ohio2, a pathogenic hemoplasma of the cat.</title>
        <authorList>
            <person name="Santos A.P."/>
            <person name="Guimaraes A.M.S."/>
            <person name="SanMiguel P.J."/>
            <person name="Martin S.W."/>
            <person name="Messick J.B."/>
        </authorList>
    </citation>
    <scope>NUCLEOTIDE SEQUENCE</scope>
    <source>
        <strain>Ohio2</strain>
    </source>
</reference>
<organism evidence="1 2">
    <name type="scientific">Mycoplasma haemofelis (strain Ohio2)</name>
    <dbReference type="NCBI Taxonomy" id="859194"/>
    <lineage>
        <taxon>Bacteria</taxon>
        <taxon>Bacillati</taxon>
        <taxon>Mycoplasmatota</taxon>
        <taxon>Mollicutes</taxon>
        <taxon>Mycoplasmataceae</taxon>
        <taxon>Mycoplasma</taxon>
    </lineage>
</organism>
<dbReference type="EMBL" id="CP002808">
    <property type="protein sequence ID" value="AEG73525.1"/>
    <property type="molecule type" value="Genomic_DNA"/>
</dbReference>
<dbReference type="AlphaFoldDB" id="F6FFV7"/>